<sequence length="167" mass="18062">MAAEPLQLQAIFPDLPREVPVINKDGDFSPLWSLGLSSLFQALQENFSNEGILFPRLSATNIANIQTIYTPLIGSPLPQNIPDISGKTVFDTTNRVSKQFVITYDNANPPNIVAAQWNILSYLVLGSGNPNGAQAGQVSWFYYDLTGHALYICTTSGSTGGAVWTAI</sequence>
<name>A0A098GHK9_LEGMI</name>
<evidence type="ECO:0000313" key="4">
    <source>
        <dbReference type="Proteomes" id="UP000182998"/>
    </source>
</evidence>
<dbReference type="Proteomes" id="UP000032414">
    <property type="component" value="Chromosome I"/>
</dbReference>
<proteinExistence type="predicted"/>
<dbReference type="KEGG" id="tmc:LMI_1670"/>
<evidence type="ECO:0000313" key="3">
    <source>
        <dbReference type="Proteomes" id="UP000032414"/>
    </source>
</evidence>
<accession>A0A098GHK9</accession>
<dbReference type="Proteomes" id="UP000182998">
    <property type="component" value="Unassembled WGS sequence"/>
</dbReference>
<protein>
    <submittedName>
        <fullName evidence="1">Uncharacterized protein</fullName>
    </submittedName>
</protein>
<dbReference type="PATRIC" id="fig|451.8.peg.1960"/>
<evidence type="ECO:0000313" key="2">
    <source>
        <dbReference type="EMBL" id="SCY69669.1"/>
    </source>
</evidence>
<organism evidence="1 3">
    <name type="scientific">Legionella micdadei</name>
    <name type="common">Tatlockia micdadei</name>
    <dbReference type="NCBI Taxonomy" id="451"/>
    <lineage>
        <taxon>Bacteria</taxon>
        <taxon>Pseudomonadati</taxon>
        <taxon>Pseudomonadota</taxon>
        <taxon>Gammaproteobacteria</taxon>
        <taxon>Legionellales</taxon>
        <taxon>Legionellaceae</taxon>
        <taxon>Legionella</taxon>
    </lineage>
</organism>
<dbReference type="EMBL" id="FMVN01000014">
    <property type="protein sequence ID" value="SCY69669.1"/>
    <property type="molecule type" value="Genomic_DNA"/>
</dbReference>
<reference evidence="3" key="1">
    <citation type="submission" date="2014-09" db="EMBL/GenBank/DDBJ databases">
        <authorList>
            <person name="Gomez-Valero L."/>
        </authorList>
    </citation>
    <scope>NUCLEOTIDE SEQUENCE [LARGE SCALE GENOMIC DNA]</scope>
    <source>
        <strain evidence="3">ATCC33218</strain>
    </source>
</reference>
<dbReference type="RefSeq" id="WP_045099292.1">
    <property type="nucleotide sequence ID" value="NZ_FMVN01000014.1"/>
</dbReference>
<dbReference type="EMBL" id="LN614830">
    <property type="protein sequence ID" value="CEG60966.1"/>
    <property type="molecule type" value="Genomic_DNA"/>
</dbReference>
<dbReference type="HOGENOM" id="CLU_1593741_0_0_6"/>
<reference evidence="1" key="2">
    <citation type="submission" date="2014-09" db="EMBL/GenBank/DDBJ databases">
        <authorList>
            <person name="GOMEZ-VALERO Laura"/>
        </authorList>
    </citation>
    <scope>NUCLEOTIDE SEQUENCE</scope>
    <source>
        <strain evidence="1">ATCC33218</strain>
    </source>
</reference>
<keyword evidence="4" id="KW-1185">Reference proteome</keyword>
<reference evidence="2 4" key="3">
    <citation type="submission" date="2016-10" db="EMBL/GenBank/DDBJ databases">
        <authorList>
            <person name="Varghese N."/>
            <person name="Submissions S."/>
        </authorList>
    </citation>
    <scope>NUCLEOTIDE SEQUENCE [LARGE SCALE GENOMIC DNA]</scope>
    <source>
        <strain evidence="2 4">ATCC 33218</strain>
    </source>
</reference>
<gene>
    <name evidence="1" type="ORF">LMI_1670</name>
    <name evidence="2" type="ORF">SAMN02982997_02537</name>
</gene>
<evidence type="ECO:0000313" key="1">
    <source>
        <dbReference type="EMBL" id="CEG60966.1"/>
    </source>
</evidence>
<dbReference type="AlphaFoldDB" id="A0A098GHK9"/>